<accession>A0A1G9KML2</accession>
<organism evidence="1 2">
    <name type="scientific">Halarsenatibacter silvermanii</name>
    <dbReference type="NCBI Taxonomy" id="321763"/>
    <lineage>
        <taxon>Bacteria</taxon>
        <taxon>Bacillati</taxon>
        <taxon>Bacillota</taxon>
        <taxon>Clostridia</taxon>
        <taxon>Halanaerobiales</taxon>
        <taxon>Halarsenatibacteraceae</taxon>
        <taxon>Halarsenatibacter</taxon>
    </lineage>
</organism>
<dbReference type="STRING" id="321763.SAMN04488692_10556"/>
<dbReference type="Proteomes" id="UP000199476">
    <property type="component" value="Unassembled WGS sequence"/>
</dbReference>
<dbReference type="AlphaFoldDB" id="A0A1G9KML2"/>
<reference evidence="1 2" key="1">
    <citation type="submission" date="2016-10" db="EMBL/GenBank/DDBJ databases">
        <authorList>
            <person name="de Groot N.N."/>
        </authorList>
    </citation>
    <scope>NUCLEOTIDE SEQUENCE [LARGE SCALE GENOMIC DNA]</scope>
    <source>
        <strain evidence="1 2">SLAS-1</strain>
    </source>
</reference>
<dbReference type="EMBL" id="FNGO01000005">
    <property type="protein sequence ID" value="SDL50744.1"/>
    <property type="molecule type" value="Genomic_DNA"/>
</dbReference>
<gene>
    <name evidence="1" type="ORF">SAMN04488692_10556</name>
</gene>
<evidence type="ECO:0000313" key="2">
    <source>
        <dbReference type="Proteomes" id="UP000199476"/>
    </source>
</evidence>
<name>A0A1G9KML2_9FIRM</name>
<sequence>MNDNRRNQSAEDSIEITRNVSFTENAREIIEKNGIDSVTVDLIQRGGG</sequence>
<protein>
    <submittedName>
        <fullName evidence="1">Uncharacterized protein</fullName>
    </submittedName>
</protein>
<evidence type="ECO:0000313" key="1">
    <source>
        <dbReference type="EMBL" id="SDL50744.1"/>
    </source>
</evidence>
<keyword evidence="2" id="KW-1185">Reference proteome</keyword>
<proteinExistence type="predicted"/>